<evidence type="ECO:0000256" key="1">
    <source>
        <dbReference type="SAM" id="MobiDB-lite"/>
    </source>
</evidence>
<feature type="compositionally biased region" description="Polar residues" evidence="1">
    <location>
        <begin position="201"/>
        <end position="225"/>
    </location>
</feature>
<accession>A0AAP5IFR9</accession>
<protein>
    <submittedName>
        <fullName evidence="2">Uncharacterized protein</fullName>
    </submittedName>
</protein>
<reference evidence="3" key="1">
    <citation type="journal article" date="2021" name="Science">
        <title>Hunting the eagle killer: A cyanobacterial neurotoxin causes vacuolar myelinopathy.</title>
        <authorList>
            <person name="Breinlinger S."/>
            <person name="Phillips T.J."/>
            <person name="Haram B.N."/>
            <person name="Mares J."/>
            <person name="Martinez Yerena J.A."/>
            <person name="Hrouzek P."/>
            <person name="Sobotka R."/>
            <person name="Henderson W.M."/>
            <person name="Schmieder P."/>
            <person name="Williams S.M."/>
            <person name="Lauderdale J.D."/>
            <person name="Wilde H.D."/>
            <person name="Gerrin W."/>
            <person name="Kust A."/>
            <person name="Washington J.W."/>
            <person name="Wagner C."/>
            <person name="Geier B."/>
            <person name="Liebeke M."/>
            <person name="Enke H."/>
            <person name="Niedermeyer T.H.J."/>
            <person name="Wilde S.B."/>
        </authorList>
    </citation>
    <scope>NUCLEOTIDE SEQUENCE [LARGE SCALE GENOMIC DNA]</scope>
    <source>
        <strain evidence="3">Thurmond2011</strain>
    </source>
</reference>
<dbReference type="AlphaFoldDB" id="A0AAP5IFR9"/>
<sequence>MLKHLFISGWFRVKPYLNYIVVIIIIAPLVATSGSSTSAIQSQEVTKIASSTAELRTVSTETAAIDEPESNKVSLVSNAAVETESIFPRVNERTISRDAAQQQQLLQDEWELFWTEQNETLSNKTTNDDPLAAVELAPLTKEAVSESKTLSASQHDLVQRLKTAQIPTRSVTTETTALSKQEVLTAESLRTSKVSPLPEDSSPNSTRSVAVNQSNQEQASQQDPLGSSYPIPWQWIQATQEAISSRNGRGTRYYRSLPVVSPDGRYAIYSRVQLEVEPEMYNSRVTSVLFVEDRQTRKLQVINTTSAMSDPLLKSRKSSPDRDRAGAIGVLVPVSWSKNGACFLARKFEGVMNTSDLTDHAVIWDRQKNHTSTVAPSPGKNDQEKIAVLLGWSTTHPDHALFRAGEMGEENWSLVTVASDGTSITGNEADQPITFGQKARELWAEPSVAYR</sequence>
<comment type="caution">
    <text evidence="2">The sequence shown here is derived from an EMBL/GenBank/DDBJ whole genome shotgun (WGS) entry which is preliminary data.</text>
</comment>
<dbReference type="EMBL" id="JAALHA020000039">
    <property type="protein sequence ID" value="MDR9900796.1"/>
    <property type="molecule type" value="Genomic_DNA"/>
</dbReference>
<feature type="region of interest" description="Disordered" evidence="1">
    <location>
        <begin position="189"/>
        <end position="225"/>
    </location>
</feature>
<keyword evidence="3" id="KW-1185">Reference proteome</keyword>
<organism evidence="2 3">
    <name type="scientific">Aetokthonos hydrillicola Thurmond2011</name>
    <dbReference type="NCBI Taxonomy" id="2712845"/>
    <lineage>
        <taxon>Bacteria</taxon>
        <taxon>Bacillati</taxon>
        <taxon>Cyanobacteriota</taxon>
        <taxon>Cyanophyceae</taxon>
        <taxon>Nostocales</taxon>
        <taxon>Hapalosiphonaceae</taxon>
        <taxon>Aetokthonos</taxon>
    </lineage>
</organism>
<evidence type="ECO:0000313" key="3">
    <source>
        <dbReference type="Proteomes" id="UP000667802"/>
    </source>
</evidence>
<dbReference type="RefSeq" id="WP_208343048.1">
    <property type="nucleotide sequence ID" value="NZ_CAWQFN010000250.1"/>
</dbReference>
<dbReference type="Proteomes" id="UP000667802">
    <property type="component" value="Unassembled WGS sequence"/>
</dbReference>
<gene>
    <name evidence="2" type="ORF">G7B40_040630</name>
</gene>
<proteinExistence type="predicted"/>
<name>A0AAP5IFR9_9CYAN</name>
<evidence type="ECO:0000313" key="2">
    <source>
        <dbReference type="EMBL" id="MDR9900796.1"/>
    </source>
</evidence>